<organism evidence="2 3">
    <name type="scientific">Athelia psychrophila</name>
    <dbReference type="NCBI Taxonomy" id="1759441"/>
    <lineage>
        <taxon>Eukaryota</taxon>
        <taxon>Fungi</taxon>
        <taxon>Dikarya</taxon>
        <taxon>Basidiomycota</taxon>
        <taxon>Agaricomycotina</taxon>
        <taxon>Agaricomycetes</taxon>
        <taxon>Agaricomycetidae</taxon>
        <taxon>Atheliales</taxon>
        <taxon>Atheliaceae</taxon>
        <taxon>Athelia</taxon>
    </lineage>
</organism>
<name>A0A167W0P4_9AGAM</name>
<dbReference type="OrthoDB" id="3247681at2759"/>
<evidence type="ECO:0000313" key="3">
    <source>
        <dbReference type="Proteomes" id="UP000076532"/>
    </source>
</evidence>
<feature type="compositionally biased region" description="Basic residues" evidence="1">
    <location>
        <begin position="461"/>
        <end position="471"/>
    </location>
</feature>
<dbReference type="Proteomes" id="UP000076532">
    <property type="component" value="Unassembled WGS sequence"/>
</dbReference>
<evidence type="ECO:0000313" key="2">
    <source>
        <dbReference type="EMBL" id="KZP05569.1"/>
    </source>
</evidence>
<protein>
    <submittedName>
        <fullName evidence="2">Uncharacterized protein</fullName>
    </submittedName>
</protein>
<feature type="region of interest" description="Disordered" evidence="1">
    <location>
        <begin position="390"/>
        <end position="503"/>
    </location>
</feature>
<proteinExistence type="predicted"/>
<dbReference type="EMBL" id="KV417831">
    <property type="protein sequence ID" value="KZP05569.1"/>
    <property type="molecule type" value="Genomic_DNA"/>
</dbReference>
<feature type="compositionally biased region" description="Acidic residues" evidence="1">
    <location>
        <begin position="476"/>
        <end position="503"/>
    </location>
</feature>
<evidence type="ECO:0000256" key="1">
    <source>
        <dbReference type="SAM" id="MobiDB-lite"/>
    </source>
</evidence>
<sequence>MKQSPASLELVLLNKTHSALHHDVRNGLTYGPRLVSRSCRARILRASQRAPPIDRTTHAKRNPTFQVQGVRQKGRKISSAEKANRVIQQAERRTATKLLDDDLNVLLEEHEHKLTELAEKHNVKNAKIMQLATMATHYKKARAPTLYNAYVHHLAEVANAELPEGRRKTLKEIKQTVKCGWKSALSKERRQELIDALLAHRELKRTGIRAYNSATTQDIIATTNSISMELDALYERTNFSVLWVGARGNVNDEAIPSFHGAGDTELFFRECFNTTNEEAGIKMEQWLCNRDSSLLDRDTVSKIRADCVAYIKAGLCTITNKKDIEMQYSRYHTHIVNIHHIKLINHPFDLKNPGEITNATDLRTLRSAFINKECKWVRLSEDEVREHMKQVEGDRITKGKPVKTRAKRSDTGKSHKKRARDDDEDTAPKKRPKSSTSKASKDTSKAKPNKKTAKSKVATKTSKKGKGKARSKSVIDSEDDRVGDEDNVDHDDSDDSDSSDGGH</sequence>
<reference evidence="2 3" key="1">
    <citation type="journal article" date="2016" name="Mol. Biol. Evol.">
        <title>Comparative Genomics of Early-Diverging Mushroom-Forming Fungi Provides Insights into the Origins of Lignocellulose Decay Capabilities.</title>
        <authorList>
            <person name="Nagy L.G."/>
            <person name="Riley R."/>
            <person name="Tritt A."/>
            <person name="Adam C."/>
            <person name="Daum C."/>
            <person name="Floudas D."/>
            <person name="Sun H."/>
            <person name="Yadav J.S."/>
            <person name="Pangilinan J."/>
            <person name="Larsson K.H."/>
            <person name="Matsuura K."/>
            <person name="Barry K."/>
            <person name="Labutti K."/>
            <person name="Kuo R."/>
            <person name="Ohm R.A."/>
            <person name="Bhattacharya S.S."/>
            <person name="Shirouzu T."/>
            <person name="Yoshinaga Y."/>
            <person name="Martin F.M."/>
            <person name="Grigoriev I.V."/>
            <person name="Hibbett D.S."/>
        </authorList>
    </citation>
    <scope>NUCLEOTIDE SEQUENCE [LARGE SCALE GENOMIC DNA]</scope>
    <source>
        <strain evidence="2 3">CBS 109695</strain>
    </source>
</reference>
<keyword evidence="3" id="KW-1185">Reference proteome</keyword>
<dbReference type="AlphaFoldDB" id="A0A167W0P4"/>
<gene>
    <name evidence="2" type="ORF">FIBSPDRAFT_967163</name>
</gene>
<accession>A0A167W0P4</accession>